<evidence type="ECO:0000259" key="5">
    <source>
        <dbReference type="Pfam" id="PF17101"/>
    </source>
</evidence>
<comment type="caution">
    <text evidence="6">The sequence shown here is derived from an EMBL/GenBank/DDBJ whole genome shotgun (WGS) entry which is preliminary data.</text>
</comment>
<dbReference type="PANTHER" id="PTHR24045:SF0">
    <property type="entry name" value="N-ACETYLGLUCOSAMINE-1-PHOSPHOTRANSFERASE SUBUNITS ALPHA_BETA"/>
    <property type="match status" value="1"/>
</dbReference>
<dbReference type="Pfam" id="PF17101">
    <property type="entry name" value="Stealth_CR1"/>
    <property type="match status" value="1"/>
</dbReference>
<dbReference type="GO" id="GO:0000271">
    <property type="term" value="P:polysaccharide biosynthetic process"/>
    <property type="evidence" value="ECO:0007669"/>
    <property type="project" value="UniProtKB-KW"/>
</dbReference>
<keyword evidence="3" id="KW-0270">Exopolysaccharide synthesis</keyword>
<evidence type="ECO:0000313" key="6">
    <source>
        <dbReference type="EMBL" id="GIC72101.1"/>
    </source>
</evidence>
<dbReference type="Proteomes" id="UP000653631">
    <property type="component" value="Unassembled WGS sequence"/>
</dbReference>
<dbReference type="InterPro" id="IPR031358">
    <property type="entry name" value="Stealth_CR1"/>
</dbReference>
<feature type="domain" description="Stealth protein CR2 conserved region 2" evidence="4">
    <location>
        <begin position="41"/>
        <end position="143"/>
    </location>
</feature>
<keyword evidence="2" id="KW-0808">Transferase</keyword>
<feature type="domain" description="Stealth protein CR1 conserved region 1" evidence="5">
    <location>
        <begin position="7"/>
        <end position="34"/>
    </location>
</feature>
<accession>A0ABD0AM07</accession>
<dbReference type="RefSeq" id="WP_203622892.1">
    <property type="nucleotide sequence ID" value="NZ_BOLH01000009.1"/>
</dbReference>
<gene>
    <name evidence="6" type="primary">cps2G</name>
    <name evidence="6" type="ORF">LF01B1_11160</name>
</gene>
<dbReference type="GO" id="GO:0016740">
    <property type="term" value="F:transferase activity"/>
    <property type="evidence" value="ECO:0007669"/>
    <property type="project" value="UniProtKB-KW"/>
</dbReference>
<reference evidence="6 7" key="1">
    <citation type="submission" date="2021-01" db="EMBL/GenBank/DDBJ databases">
        <title>Development of a method for detection of lactic acid bacteria that cause putrefactive shochu mash.</title>
        <authorList>
            <person name="Takashita H."/>
            <person name="Fujihara E."/>
            <person name="Takayama K."/>
            <person name="Yamamoto H."/>
            <person name="Mizutani M."/>
            <person name="Kajiwara Y."/>
        </authorList>
    </citation>
    <scope>NUCLEOTIDE SEQUENCE [LARGE SCALE GENOMIC DNA]</scope>
    <source>
        <strain evidence="6 7">01-B1</strain>
    </source>
</reference>
<dbReference type="AlphaFoldDB" id="A0ABD0AM07"/>
<name>A0ABD0AM07_LIMFE</name>
<sequence length="334" mass="39522">MKEKVKFPIDFVITWVDENDPVWREKHKKYVKSSRKEDYIRYRDYGTLKYLFRSIDAYAKWVNHVYLVTDNQVPNWIKSNPKLTVVDHKDIIPSKYLPTFNSNVIDFHLVNIPNLSEHFVYFNDDMFLNKKVRPEDFFAPNGTIRDNLALNAIMPSPVINSEFDHIYINNFQIINSYFNKKESLKANFSKLVTPCNGLWSLISLLLLPFPRISRLVDPHTPISYRRSTITKVLNDFPMIKKMFVNRNRKNNDYSLWLVRYFELLNGDFTPRKISVGKKYSLESIEAVITDIRASKHYMININDASIDNTEFEKNIKLLNDVFSSKFKEKSSFEK</sequence>
<organism evidence="6 7">
    <name type="scientific">Limosilactobacillus fermentum</name>
    <name type="common">Lactobacillus fermentum</name>
    <dbReference type="NCBI Taxonomy" id="1613"/>
    <lineage>
        <taxon>Bacteria</taxon>
        <taxon>Bacillati</taxon>
        <taxon>Bacillota</taxon>
        <taxon>Bacilli</taxon>
        <taxon>Lactobacillales</taxon>
        <taxon>Lactobacillaceae</taxon>
        <taxon>Limosilactobacillus</taxon>
    </lineage>
</organism>
<evidence type="ECO:0000313" key="7">
    <source>
        <dbReference type="Proteomes" id="UP000653631"/>
    </source>
</evidence>
<evidence type="ECO:0000256" key="3">
    <source>
        <dbReference type="ARBA" id="ARBA00023169"/>
    </source>
</evidence>
<dbReference type="InterPro" id="IPR047141">
    <property type="entry name" value="Stealth"/>
</dbReference>
<proteinExistence type="inferred from homology"/>
<comment type="similarity">
    <text evidence="1">Belongs to the stealth family.</text>
</comment>
<evidence type="ECO:0000256" key="2">
    <source>
        <dbReference type="ARBA" id="ARBA00022679"/>
    </source>
</evidence>
<evidence type="ECO:0000256" key="1">
    <source>
        <dbReference type="ARBA" id="ARBA00007583"/>
    </source>
</evidence>
<dbReference type="InterPro" id="IPR021520">
    <property type="entry name" value="Stealth_CR2"/>
</dbReference>
<dbReference type="EMBL" id="BOLH01000009">
    <property type="protein sequence ID" value="GIC72101.1"/>
    <property type="molecule type" value="Genomic_DNA"/>
</dbReference>
<protein>
    <submittedName>
        <fullName evidence="6">Exopolysaccharide phosphotransferase cps2G</fullName>
    </submittedName>
</protein>
<dbReference type="Pfam" id="PF11380">
    <property type="entry name" value="Stealth_CR2"/>
    <property type="match status" value="1"/>
</dbReference>
<dbReference type="PANTHER" id="PTHR24045">
    <property type="match status" value="1"/>
</dbReference>
<evidence type="ECO:0000259" key="4">
    <source>
        <dbReference type="Pfam" id="PF11380"/>
    </source>
</evidence>